<evidence type="ECO:0000313" key="2">
    <source>
        <dbReference type="EMBL" id="GHE83549.1"/>
    </source>
</evidence>
<reference evidence="3" key="1">
    <citation type="journal article" date="2019" name="Int. J. Syst. Evol. Microbiol.">
        <title>The Global Catalogue of Microorganisms (GCM) 10K type strain sequencing project: providing services to taxonomists for standard genome sequencing and annotation.</title>
        <authorList>
            <consortium name="The Broad Institute Genomics Platform"/>
            <consortium name="The Broad Institute Genome Sequencing Center for Infectious Disease"/>
            <person name="Wu L."/>
            <person name="Ma J."/>
        </authorList>
    </citation>
    <scope>NUCLEOTIDE SEQUENCE [LARGE SCALE GENOMIC DNA]</scope>
    <source>
        <strain evidence="3">CGMCC 4.7677</strain>
    </source>
</reference>
<comment type="caution">
    <text evidence="2">The sequence shown here is derived from an EMBL/GenBank/DDBJ whole genome shotgun (WGS) entry which is preliminary data.</text>
</comment>
<gene>
    <name evidence="2" type="ORF">GCM10017786_13380</name>
</gene>
<proteinExistence type="predicted"/>
<dbReference type="RefSeq" id="WP_191243528.1">
    <property type="nucleotide sequence ID" value="NZ_BNAU01000001.1"/>
</dbReference>
<accession>A0ABQ3IJE3</accession>
<keyword evidence="3" id="KW-1185">Reference proteome</keyword>
<organism evidence="2 3">
    <name type="scientific">Amycolatopsis deserti</name>
    <dbReference type="NCBI Taxonomy" id="185696"/>
    <lineage>
        <taxon>Bacteria</taxon>
        <taxon>Bacillati</taxon>
        <taxon>Actinomycetota</taxon>
        <taxon>Actinomycetes</taxon>
        <taxon>Pseudonocardiales</taxon>
        <taxon>Pseudonocardiaceae</taxon>
        <taxon>Amycolatopsis</taxon>
    </lineage>
</organism>
<feature type="region of interest" description="Disordered" evidence="1">
    <location>
        <begin position="154"/>
        <end position="199"/>
    </location>
</feature>
<dbReference type="Proteomes" id="UP000605897">
    <property type="component" value="Unassembled WGS sequence"/>
</dbReference>
<protein>
    <submittedName>
        <fullName evidence="2">Uncharacterized protein</fullName>
    </submittedName>
</protein>
<evidence type="ECO:0000313" key="3">
    <source>
        <dbReference type="Proteomes" id="UP000605897"/>
    </source>
</evidence>
<feature type="compositionally biased region" description="Polar residues" evidence="1">
    <location>
        <begin position="176"/>
        <end position="187"/>
    </location>
</feature>
<name>A0ABQ3IJE3_9PSEU</name>
<sequence length="199" mass="21217">MEIFLVLLIIAALAGLAIKKGSDQLKADRAEGVVATCGRWRVTPTEFLIGLKNDTCVRHPLAGLDASFDMSGDISRDSGRYTMTRFALLGPFALAAKKGRNKKIDDREGYLTVVGGDGVALLQTVKGPQFGAAKQFQIKFNQLALAAAAQQHQAPLAPPASPQLPAAPVWPVSPSEPAQSRPGSVNYSGRMGLRRPPQQ</sequence>
<dbReference type="EMBL" id="BNAU01000001">
    <property type="protein sequence ID" value="GHE83549.1"/>
    <property type="molecule type" value="Genomic_DNA"/>
</dbReference>
<evidence type="ECO:0000256" key="1">
    <source>
        <dbReference type="SAM" id="MobiDB-lite"/>
    </source>
</evidence>